<proteinExistence type="predicted"/>
<dbReference type="Proteomes" id="UP001148932">
    <property type="component" value="Unassembled WGS sequence"/>
</dbReference>
<dbReference type="EMBL" id="JAPCKI010000005">
    <property type="protein sequence ID" value="MDD2178062.1"/>
    <property type="molecule type" value="Genomic_DNA"/>
</dbReference>
<evidence type="ECO:0008006" key="3">
    <source>
        <dbReference type="Google" id="ProtNLM"/>
    </source>
</evidence>
<reference evidence="1" key="1">
    <citation type="submission" date="2022-10" db="EMBL/GenBank/DDBJ databases">
        <title>Description of microaerobic benzene degrading bacteria.</title>
        <authorList>
            <person name="Bedics A."/>
            <person name="Tancsics A."/>
            <person name="Banerjee S."/>
        </authorList>
    </citation>
    <scope>NUCLEOTIDE SEQUENCE</scope>
    <source>
        <strain evidence="1">D2M1</strain>
    </source>
</reference>
<name>A0ABT5RWH8_9BURK</name>
<sequence length="177" mass="19892">MKYSVLGGLVLSAMALLSGCLGPSVPEAKDVEGELRQMWAACKMVRPTNIRKTNGIPQGDAYRIQFSYKLEFVSDIEEEVLWASKIPDETPPWKPGMSREEYETLTQEAAVIRKAVLPKRDKFWEENCPGLVGMEFQKIVISLGENTIIGKPARKGEGLDMNAEWVMIKSEKGWISR</sequence>
<accession>A0ABT5RWH8</accession>
<keyword evidence="2" id="KW-1185">Reference proteome</keyword>
<comment type="caution">
    <text evidence="1">The sequence shown here is derived from an EMBL/GenBank/DDBJ whole genome shotgun (WGS) entry which is preliminary data.</text>
</comment>
<organism evidence="1 2">
    <name type="scientific">Acidovorax benzenivorans</name>
    <dbReference type="NCBI Taxonomy" id="2987520"/>
    <lineage>
        <taxon>Bacteria</taxon>
        <taxon>Pseudomonadati</taxon>
        <taxon>Pseudomonadota</taxon>
        <taxon>Betaproteobacteria</taxon>
        <taxon>Burkholderiales</taxon>
        <taxon>Comamonadaceae</taxon>
        <taxon>Acidovorax</taxon>
    </lineage>
</organism>
<protein>
    <recommendedName>
        <fullName evidence="3">Lipoprotein</fullName>
    </recommendedName>
</protein>
<evidence type="ECO:0000313" key="1">
    <source>
        <dbReference type="EMBL" id="MDD2178062.1"/>
    </source>
</evidence>
<dbReference type="RefSeq" id="WP_274110362.1">
    <property type="nucleotide sequence ID" value="NZ_JAPCKI010000005.1"/>
</dbReference>
<dbReference type="PROSITE" id="PS51257">
    <property type="entry name" value="PROKAR_LIPOPROTEIN"/>
    <property type="match status" value="1"/>
</dbReference>
<gene>
    <name evidence="1" type="ORF">OIN59_11515</name>
</gene>
<evidence type="ECO:0000313" key="2">
    <source>
        <dbReference type="Proteomes" id="UP001148932"/>
    </source>
</evidence>